<reference evidence="2 3" key="1">
    <citation type="submission" date="2020-08" db="EMBL/GenBank/DDBJ databases">
        <title>Functional genomics of gut bacteria from endangered species of beetles.</title>
        <authorList>
            <person name="Carlos-Shanley C."/>
        </authorList>
    </citation>
    <scope>NUCLEOTIDE SEQUENCE [LARGE SCALE GENOMIC DNA]</scope>
    <source>
        <strain evidence="2 3">S00245</strain>
    </source>
</reference>
<evidence type="ECO:0000313" key="2">
    <source>
        <dbReference type="EMBL" id="MBB4860866.1"/>
    </source>
</evidence>
<comment type="caution">
    <text evidence="2">The sequence shown here is derived from an EMBL/GenBank/DDBJ whole genome shotgun (WGS) entry which is preliminary data.</text>
</comment>
<evidence type="ECO:0000256" key="1">
    <source>
        <dbReference type="SAM" id="Phobius"/>
    </source>
</evidence>
<dbReference type="Proteomes" id="UP000555448">
    <property type="component" value="Unassembled WGS sequence"/>
</dbReference>
<gene>
    <name evidence="2" type="ORF">HNO88_004212</name>
</gene>
<feature type="transmembrane region" description="Helical" evidence="1">
    <location>
        <begin position="64"/>
        <end position="84"/>
    </location>
</feature>
<keyword evidence="3" id="KW-1185">Reference proteome</keyword>
<keyword evidence="1" id="KW-0472">Membrane</keyword>
<keyword evidence="1" id="KW-0812">Transmembrane</keyword>
<keyword evidence="1" id="KW-1133">Transmembrane helix</keyword>
<dbReference type="EMBL" id="JACHLR010000035">
    <property type="protein sequence ID" value="MBB4860866.1"/>
    <property type="molecule type" value="Genomic_DNA"/>
</dbReference>
<proteinExistence type="predicted"/>
<organism evidence="2 3">
    <name type="scientific">Novosphingobium chloroacetimidivorans</name>
    <dbReference type="NCBI Taxonomy" id="1428314"/>
    <lineage>
        <taxon>Bacteria</taxon>
        <taxon>Pseudomonadati</taxon>
        <taxon>Pseudomonadota</taxon>
        <taxon>Alphaproteobacteria</taxon>
        <taxon>Sphingomonadales</taxon>
        <taxon>Sphingomonadaceae</taxon>
        <taxon>Novosphingobium</taxon>
    </lineage>
</organism>
<sequence>MDGYMSRQALISLVLLLLIVWAAVLSRLALTETESRKQILAFWVLAVTVEALVKPTLRLRSNLWMAILTGLCVTCAIVSVRWYLKGFCPHTWPQCRNPILDLVKSFGI</sequence>
<name>A0A7W7KED0_9SPHN</name>
<evidence type="ECO:0000313" key="3">
    <source>
        <dbReference type="Proteomes" id="UP000555448"/>
    </source>
</evidence>
<accession>A0A7W7KED0</accession>
<protein>
    <submittedName>
        <fullName evidence="2">Uncharacterized protein</fullName>
    </submittedName>
</protein>
<dbReference type="AlphaFoldDB" id="A0A7W7KED0"/>